<dbReference type="InterPro" id="IPR036388">
    <property type="entry name" value="WH-like_DNA-bd_sf"/>
</dbReference>
<feature type="domain" description="HTH luxR-type" evidence="4">
    <location>
        <begin position="591"/>
        <end position="656"/>
    </location>
</feature>
<sequence>MILPDNPNHDQSQMKAFPFNITREKELASFSRLLDHSGSGILSVYGQPGTGKSELMTHYQKEAHNRGVVFYLVNAQYSKAEPAAFLQLLLDQMGASNVYISPLEAIHMHIQHLEKQGIRFVIAIDSYERFEKLDEWFRQSFLPSLPSSSILIFCGRKQLNASWRASIWYPFITSIELRGFSIGQFDSVFQTLDPELIQLAWQFSSGNPYALSLCVQKLNETQEWNERDEQKIYRTVVKEWLSELEDDQLLPYIEVASIGRYIQQEKLEVMLDQSIPRKDFEALISLSFFEETETGWQLNTLFQRAMRDDLRRRKPFYYHQLWKRALLYCRSFFDHDRIVDSTEISEFFYLLGEPMMRASLFDHETLSTFTMTSASQNDWNEILPYLEENTLISEDLQTSFVDDQTGQTFTYFIPKNHNKQVFMTKEMIESVGIHHVKLLRQRDGIVKGIAFLLPIQSNTLRKLQSSPVTRSYFKRISPAEEKRILSQDTPSGWVIRYLGVKNPKQMEDRKALLYHLLPLVLTEGILVASTPLPFYQDLLEQFRFNEIPEAMHYDYGPDRPSKTYELDLRNARLSHYLETFANALGVNLSETPQHRFQFTAREQEVVSLVIQGYSNAKLAQTLSLSEVTIKKHLSRIYEKTGVKNRTQLTRVMLERK</sequence>
<dbReference type="Pfam" id="PF13401">
    <property type="entry name" value="AAA_22"/>
    <property type="match status" value="1"/>
</dbReference>
<dbReference type="SMART" id="SM00421">
    <property type="entry name" value="HTH_LUXR"/>
    <property type="match status" value="1"/>
</dbReference>
<name>A0A845ESI3_9BACL</name>
<reference evidence="5 6" key="1">
    <citation type="submission" date="2019-11" db="EMBL/GenBank/DDBJ databases">
        <title>Genome sequences of 17 halophilic strains isolated from different environments.</title>
        <authorList>
            <person name="Furrow R.E."/>
        </authorList>
    </citation>
    <scope>NUCLEOTIDE SEQUENCE [LARGE SCALE GENOMIC DNA]</scope>
    <source>
        <strain evidence="5 6">22506_14_FS</strain>
    </source>
</reference>
<dbReference type="Gene3D" id="3.40.50.300">
    <property type="entry name" value="P-loop containing nucleotide triphosphate hydrolases"/>
    <property type="match status" value="1"/>
</dbReference>
<dbReference type="SUPFAM" id="SSF52540">
    <property type="entry name" value="P-loop containing nucleoside triphosphate hydrolases"/>
    <property type="match status" value="1"/>
</dbReference>
<dbReference type="GO" id="GO:0006355">
    <property type="term" value="P:regulation of DNA-templated transcription"/>
    <property type="evidence" value="ECO:0007669"/>
    <property type="project" value="InterPro"/>
</dbReference>
<evidence type="ECO:0000256" key="3">
    <source>
        <dbReference type="ARBA" id="ARBA00023163"/>
    </source>
</evidence>
<dbReference type="CDD" id="cd06170">
    <property type="entry name" value="LuxR_C_like"/>
    <property type="match status" value="1"/>
</dbReference>
<evidence type="ECO:0000256" key="2">
    <source>
        <dbReference type="ARBA" id="ARBA00023125"/>
    </source>
</evidence>
<dbReference type="InterPro" id="IPR000792">
    <property type="entry name" value="Tscrpt_reg_LuxR_C"/>
</dbReference>
<comment type="caution">
    <text evidence="5">The sequence shown here is derived from an EMBL/GenBank/DDBJ whole genome shotgun (WGS) entry which is preliminary data.</text>
</comment>
<dbReference type="GO" id="GO:0003677">
    <property type="term" value="F:DNA binding"/>
    <property type="evidence" value="ECO:0007669"/>
    <property type="project" value="UniProtKB-KW"/>
</dbReference>
<organism evidence="5 6">
    <name type="scientific">Guptibacillus hwajinpoensis</name>
    <dbReference type="NCBI Taxonomy" id="208199"/>
    <lineage>
        <taxon>Bacteria</taxon>
        <taxon>Bacillati</taxon>
        <taxon>Bacillota</taxon>
        <taxon>Bacilli</taxon>
        <taxon>Bacillales</taxon>
        <taxon>Guptibacillaceae</taxon>
        <taxon>Guptibacillus</taxon>
    </lineage>
</organism>
<dbReference type="Proteomes" id="UP000447833">
    <property type="component" value="Unassembled WGS sequence"/>
</dbReference>
<dbReference type="PANTHER" id="PTHR44688:SF16">
    <property type="entry name" value="DNA-BINDING TRANSCRIPTIONAL ACTIVATOR DEVR_DOSR"/>
    <property type="match status" value="1"/>
</dbReference>
<dbReference type="SUPFAM" id="SSF46894">
    <property type="entry name" value="C-terminal effector domain of the bipartite response regulators"/>
    <property type="match status" value="1"/>
</dbReference>
<dbReference type="InterPro" id="IPR049945">
    <property type="entry name" value="AAA_22"/>
</dbReference>
<dbReference type="Gene3D" id="1.10.10.10">
    <property type="entry name" value="Winged helix-like DNA-binding domain superfamily/Winged helix DNA-binding domain"/>
    <property type="match status" value="1"/>
</dbReference>
<evidence type="ECO:0000313" key="6">
    <source>
        <dbReference type="Proteomes" id="UP000447833"/>
    </source>
</evidence>
<accession>A0A845ESI3</accession>
<gene>
    <name evidence="5" type="ORF">GLW07_01695</name>
</gene>
<dbReference type="AlphaFoldDB" id="A0A845ESI3"/>
<dbReference type="EMBL" id="WMEY01000001">
    <property type="protein sequence ID" value="MYL62060.1"/>
    <property type="molecule type" value="Genomic_DNA"/>
</dbReference>
<dbReference type="InterPro" id="IPR027417">
    <property type="entry name" value="P-loop_NTPase"/>
</dbReference>
<protein>
    <submittedName>
        <fullName evidence="5">AAA family ATPase</fullName>
    </submittedName>
</protein>
<evidence type="ECO:0000256" key="1">
    <source>
        <dbReference type="ARBA" id="ARBA00023015"/>
    </source>
</evidence>
<dbReference type="RefSeq" id="WP_160917955.1">
    <property type="nucleotide sequence ID" value="NZ_WMEY01000001.1"/>
</dbReference>
<dbReference type="PROSITE" id="PS50043">
    <property type="entry name" value="HTH_LUXR_2"/>
    <property type="match status" value="1"/>
</dbReference>
<dbReference type="GO" id="GO:0016887">
    <property type="term" value="F:ATP hydrolysis activity"/>
    <property type="evidence" value="ECO:0007669"/>
    <property type="project" value="InterPro"/>
</dbReference>
<dbReference type="PRINTS" id="PR00038">
    <property type="entry name" value="HTHLUXR"/>
</dbReference>
<dbReference type="Pfam" id="PF00196">
    <property type="entry name" value="GerE"/>
    <property type="match status" value="1"/>
</dbReference>
<keyword evidence="2" id="KW-0238">DNA-binding</keyword>
<evidence type="ECO:0000259" key="4">
    <source>
        <dbReference type="PROSITE" id="PS50043"/>
    </source>
</evidence>
<proteinExistence type="predicted"/>
<keyword evidence="1" id="KW-0805">Transcription regulation</keyword>
<evidence type="ECO:0000313" key="5">
    <source>
        <dbReference type="EMBL" id="MYL62060.1"/>
    </source>
</evidence>
<dbReference type="PANTHER" id="PTHR44688">
    <property type="entry name" value="DNA-BINDING TRANSCRIPTIONAL ACTIVATOR DEVR_DOSR"/>
    <property type="match status" value="1"/>
</dbReference>
<dbReference type="InterPro" id="IPR016032">
    <property type="entry name" value="Sig_transdc_resp-reg_C-effctor"/>
</dbReference>
<keyword evidence="3" id="KW-0804">Transcription</keyword>